<keyword evidence="10" id="KW-0539">Nucleus</keyword>
<dbReference type="PANTHER" id="PTHR20856">
    <property type="entry name" value="DNA-DIRECTED RNA POLYMERASE I SUBUNIT 2"/>
    <property type="match status" value="1"/>
</dbReference>
<dbReference type="InterPro" id="IPR014724">
    <property type="entry name" value="RNA_pol_RPB2_OB-fold"/>
</dbReference>
<keyword evidence="5 13" id="KW-0548">Nucleotidyltransferase</keyword>
<evidence type="ECO:0000256" key="10">
    <source>
        <dbReference type="ARBA" id="ARBA00023242"/>
    </source>
</evidence>
<keyword evidence="7" id="KW-0863">Zinc-finger</keyword>
<evidence type="ECO:0000256" key="11">
    <source>
        <dbReference type="ARBA" id="ARBA00047768"/>
    </source>
</evidence>
<evidence type="ECO:0000259" key="14">
    <source>
        <dbReference type="Pfam" id="PF00562"/>
    </source>
</evidence>
<dbReference type="Gene3D" id="2.40.50.150">
    <property type="match status" value="1"/>
</dbReference>
<dbReference type="FunFam" id="3.90.1100.10:FF:000016">
    <property type="entry name" value="DNA-directed RNA polymerase subunit beta"/>
    <property type="match status" value="1"/>
</dbReference>
<dbReference type="Gene3D" id="3.90.1100.10">
    <property type="match status" value="2"/>
</dbReference>
<dbReference type="InterPro" id="IPR015712">
    <property type="entry name" value="DNA-dir_RNA_pol_su2"/>
</dbReference>
<evidence type="ECO:0000259" key="18">
    <source>
        <dbReference type="Pfam" id="PF04565"/>
    </source>
</evidence>
<evidence type="ECO:0000313" key="20">
    <source>
        <dbReference type="EMBL" id="KAK7049737.1"/>
    </source>
</evidence>
<evidence type="ECO:0000256" key="4">
    <source>
        <dbReference type="ARBA" id="ARBA00022679"/>
    </source>
</evidence>
<keyword evidence="9 13" id="KW-0804">Transcription</keyword>
<reference evidence="20 21" key="1">
    <citation type="submission" date="2024-01" db="EMBL/GenBank/DDBJ databases">
        <title>A draft genome for a cacao thread blight-causing isolate of Paramarasmius palmivorus.</title>
        <authorList>
            <person name="Baruah I.K."/>
            <person name="Bukari Y."/>
            <person name="Amoako-Attah I."/>
            <person name="Meinhardt L.W."/>
            <person name="Bailey B.A."/>
            <person name="Cohen S.P."/>
        </authorList>
    </citation>
    <scope>NUCLEOTIDE SEQUENCE [LARGE SCALE GENOMIC DNA]</scope>
    <source>
        <strain evidence="20 21">GH-12</strain>
    </source>
</reference>
<dbReference type="GO" id="GO:0003677">
    <property type="term" value="F:DNA binding"/>
    <property type="evidence" value="ECO:0007669"/>
    <property type="project" value="InterPro"/>
</dbReference>
<evidence type="ECO:0000256" key="8">
    <source>
        <dbReference type="ARBA" id="ARBA00022833"/>
    </source>
</evidence>
<comment type="function">
    <text evidence="13">DNA-dependent RNA polymerase catalyzes the transcription of DNA into RNA using the four ribonucleoside triphosphates as substrates.</text>
</comment>
<keyword evidence="8" id="KW-0862">Zinc</keyword>
<dbReference type="FunFam" id="3.90.1100.10:FF:000008">
    <property type="entry name" value="DNA-directed RNA polymerase subunit beta"/>
    <property type="match status" value="1"/>
</dbReference>
<evidence type="ECO:0000256" key="1">
    <source>
        <dbReference type="ARBA" id="ARBA00004604"/>
    </source>
</evidence>
<evidence type="ECO:0000256" key="2">
    <source>
        <dbReference type="ARBA" id="ARBA00006835"/>
    </source>
</evidence>
<evidence type="ECO:0000256" key="5">
    <source>
        <dbReference type="ARBA" id="ARBA00022695"/>
    </source>
</evidence>
<dbReference type="AlphaFoldDB" id="A0AAW0DEX1"/>
<comment type="subcellular location">
    <subcellularLocation>
        <location evidence="1">Nucleus</location>
        <location evidence="1">Nucleolus</location>
    </subcellularLocation>
</comment>
<evidence type="ECO:0000256" key="3">
    <source>
        <dbReference type="ARBA" id="ARBA00022478"/>
    </source>
</evidence>
<dbReference type="GO" id="GO:0003899">
    <property type="term" value="F:DNA-directed RNA polymerase activity"/>
    <property type="evidence" value="ECO:0007669"/>
    <property type="project" value="UniProtKB-EC"/>
</dbReference>
<evidence type="ECO:0000313" key="21">
    <source>
        <dbReference type="Proteomes" id="UP001383192"/>
    </source>
</evidence>
<dbReference type="InterPro" id="IPR037033">
    <property type="entry name" value="DNA-dir_RNAP_su2_hyb_sf"/>
</dbReference>
<dbReference type="Pfam" id="PF00562">
    <property type="entry name" value="RNA_pol_Rpb2_6"/>
    <property type="match status" value="1"/>
</dbReference>
<dbReference type="GO" id="GO:0006351">
    <property type="term" value="P:DNA-templated transcription"/>
    <property type="evidence" value="ECO:0007669"/>
    <property type="project" value="InterPro"/>
</dbReference>
<dbReference type="Proteomes" id="UP001383192">
    <property type="component" value="Unassembled WGS sequence"/>
</dbReference>
<comment type="catalytic activity">
    <reaction evidence="11">
        <text>RNA(n) + a ribonucleoside 5'-triphosphate = RNA(n+1) + diphosphate</text>
        <dbReference type="Rhea" id="RHEA:21248"/>
        <dbReference type="Rhea" id="RHEA-COMP:14527"/>
        <dbReference type="Rhea" id="RHEA-COMP:17342"/>
        <dbReference type="ChEBI" id="CHEBI:33019"/>
        <dbReference type="ChEBI" id="CHEBI:61557"/>
        <dbReference type="ChEBI" id="CHEBI:140395"/>
        <dbReference type="EC" id="2.7.7.6"/>
    </reaction>
    <physiologicalReaction direction="left-to-right" evidence="11">
        <dbReference type="Rhea" id="RHEA:21249"/>
    </physiologicalReaction>
</comment>
<evidence type="ECO:0000256" key="9">
    <source>
        <dbReference type="ARBA" id="ARBA00023163"/>
    </source>
</evidence>
<feature type="domain" description="RNA polymerase Rpb2" evidence="15">
    <location>
        <begin position="1082"/>
        <end position="1164"/>
    </location>
</feature>
<keyword evidence="4 13" id="KW-0808">Transferase</keyword>
<protein>
    <recommendedName>
        <fullName evidence="13">DNA-directed RNA polymerase subunit beta</fullName>
        <ecNumber evidence="13">2.7.7.6</ecNumber>
    </recommendedName>
</protein>
<dbReference type="GO" id="GO:0000428">
    <property type="term" value="C:DNA-directed RNA polymerase complex"/>
    <property type="evidence" value="ECO:0007669"/>
    <property type="project" value="UniProtKB-KW"/>
</dbReference>
<dbReference type="Pfam" id="PF04561">
    <property type="entry name" value="RNA_pol_Rpb2_2"/>
    <property type="match status" value="1"/>
</dbReference>
<dbReference type="GO" id="GO:0005730">
    <property type="term" value="C:nucleolus"/>
    <property type="evidence" value="ECO:0007669"/>
    <property type="project" value="UniProtKB-SubCell"/>
</dbReference>
<dbReference type="GO" id="GO:0032549">
    <property type="term" value="F:ribonucleoside binding"/>
    <property type="evidence" value="ECO:0007669"/>
    <property type="project" value="InterPro"/>
</dbReference>
<dbReference type="Pfam" id="PF04563">
    <property type="entry name" value="RNA_pol_Rpb2_1"/>
    <property type="match status" value="1"/>
</dbReference>
<gene>
    <name evidence="20" type="ORF">VNI00_005768</name>
</gene>
<dbReference type="Pfam" id="PF06883">
    <property type="entry name" value="RNA_pol_Rpa2_4"/>
    <property type="match status" value="1"/>
</dbReference>
<proteinExistence type="inferred from homology"/>
<dbReference type="InterPro" id="IPR037034">
    <property type="entry name" value="RNA_pol_Rpb2_2_sf"/>
</dbReference>
<feature type="domain" description="RNA polymerase Rpb2" evidence="18">
    <location>
        <begin position="486"/>
        <end position="550"/>
    </location>
</feature>
<dbReference type="InterPro" id="IPR007120">
    <property type="entry name" value="DNA-dir_RNAP_su2_dom"/>
</dbReference>
<sequence length="1233" mass="137336">MPDSGHSPRQPTFNTLQREKLFKYPPKQGATYNILNEFVLPHIESFNALFDDSGLPSGDGDGKGLISLALRDIGERVVFDGTGGTADSEGGPDGWGNRMRIWIEQVTISRPMVPERNKHASERKIFPSEARERLASYRGRMSMKLCYTDLNNQKHEIQKDCGAIPIMVRSVRCNLRGMSSSELVRHHEEPEEFGGYFVINGNERLIRYLILPRRNHVISLLRPSFANRGPSYTQYAVQIRCVRPDQTSCTNTLHYLSNGSAMLRFSWRKQEYVIPIMLILKALVNASDKEIFEGLMMQDYDNTFLSGRVELLLRSFGVFNMRTGDQCLEYLGEKFRVVLGVAEDWTDAAVGAYLLSKLVLVHLESPRDKYRMLLFMLRKLYSLVSGACCADNPDSPQHQEVLLPGTLYGMIIKERMEEILNQIRAQVNTDVRNKVVVDFNDKRYFQKVISRVNFDIGAKLANFLATGNLVSPTGLDLQQASGFTIVAEKLNWQRYISHFRCIHRGAFFAELKTTTVRKLLPEAWGFLCPVHTPDGSPCGLLNHLARTCRIVTAPLAVAHIPALLATYGMTQAFAPSVDGRANTCVQLDGRIIGWARPKVAEQLATNLRIWKTEGQNQIPLDLEIGMVPESKGGQYPGLYLFSSRSRMMRPVKYIANQRNDSIGPFEQVYMNIACTPEEIELGVTSHVEHDPTNFLSILANLTPFSDFNQMGKQSMGTPSTALKHRTDNKLYRLQCGQSPVVRPTLHNTYAMDSYPNGTNAIVAVISYTGYDMEDAMILNKSAHERGFAYGTVYKSQIIDLQDMQGASKKQSAPVLHFGLGPDIRRHGDKTHSCTEFLDKDGLPFIGARLNPGDQIAAYFDEVNNKTKFVKYKGDEMAYVDEVRLLGPALDGSLADSKAGDESGEVELQKVHVTLRITRAPVIGDKFSSRHGQKGVCSQKWPAIDMPFSESGMQPDVIINPHAFPSRMTIGMLVESMAGKAGAMHGLAQDATPFKFTEQDTAIDYFGEQLIAAGYNYYGNEPMYSGITGQEFSADIYLGVVYYQRLRHMVLDKFQVRTTGPVDPLTRQPVKGVNGFQGRKRAGGIRFGEMERDALIAHGTSFLLQDRLMNCSDYSTAWVCRTCGSLISLGYDDVSLGEAVVGNAGSLKSAGPGGEYCRVCRAEAEEEEERERRALVTGQNLQRSPPLNVAISSQHVLGRSVKGGDLDVVAVPYVFRYLCAELAAMGIAVSLEVH</sequence>
<keyword evidence="6" id="KW-0479">Metal-binding</keyword>
<dbReference type="SUPFAM" id="SSF64484">
    <property type="entry name" value="beta and beta-prime subunits of DNA dependent RNA-polymerase"/>
    <property type="match status" value="1"/>
</dbReference>
<dbReference type="Gene3D" id="3.90.1800.10">
    <property type="entry name" value="RNA polymerase alpha subunit dimerisation domain"/>
    <property type="match status" value="1"/>
</dbReference>
<evidence type="ECO:0000259" key="17">
    <source>
        <dbReference type="Pfam" id="PF04563"/>
    </source>
</evidence>
<evidence type="ECO:0000256" key="6">
    <source>
        <dbReference type="ARBA" id="ARBA00022723"/>
    </source>
</evidence>
<evidence type="ECO:0000256" key="7">
    <source>
        <dbReference type="ARBA" id="ARBA00022771"/>
    </source>
</evidence>
<dbReference type="FunFam" id="2.40.270.10:FF:000011">
    <property type="entry name" value="DNA-directed RNA polymerase subunit beta"/>
    <property type="match status" value="1"/>
</dbReference>
<feature type="domain" description="DNA-directed RNA polymerase subunit 2 hybrid-binding" evidence="14">
    <location>
        <begin position="708"/>
        <end position="1071"/>
    </location>
</feature>
<dbReference type="InterPro" id="IPR007644">
    <property type="entry name" value="RNA_pol_bsu_protrusion"/>
</dbReference>
<dbReference type="Pfam" id="PF04565">
    <property type="entry name" value="RNA_pol_Rpb2_3"/>
    <property type="match status" value="1"/>
</dbReference>
<dbReference type="InterPro" id="IPR007641">
    <property type="entry name" value="RNA_pol_Rpb2_7"/>
</dbReference>
<dbReference type="InterPro" id="IPR007642">
    <property type="entry name" value="RNA_pol_Rpb2_2"/>
</dbReference>
<comment type="caution">
    <text evidence="20">The sequence shown here is derived from an EMBL/GenBank/DDBJ whole genome shotgun (WGS) entry which is preliminary data.</text>
</comment>
<dbReference type="EMBL" id="JAYKXP010000016">
    <property type="protein sequence ID" value="KAK7049737.1"/>
    <property type="molecule type" value="Genomic_DNA"/>
</dbReference>
<accession>A0AAW0DEX1</accession>
<evidence type="ECO:0000259" key="16">
    <source>
        <dbReference type="Pfam" id="PF04561"/>
    </source>
</evidence>
<dbReference type="EC" id="2.7.7.6" evidence="13"/>
<feature type="domain" description="RNA polymerase beta subunit protrusion" evidence="17">
    <location>
        <begin position="39"/>
        <end position="435"/>
    </location>
</feature>
<evidence type="ECO:0000259" key="15">
    <source>
        <dbReference type="Pfam" id="PF04560"/>
    </source>
</evidence>
<dbReference type="InterPro" id="IPR007645">
    <property type="entry name" value="RNA_pol_Rpb2_3"/>
</dbReference>
<dbReference type="InterPro" id="IPR007121">
    <property type="entry name" value="RNA_pol_bsu_CS"/>
</dbReference>
<evidence type="ECO:0000256" key="13">
    <source>
        <dbReference type="RuleBase" id="RU363031"/>
    </source>
</evidence>
<dbReference type="InterPro" id="IPR009674">
    <property type="entry name" value="Rpa2_dom_4"/>
</dbReference>
<dbReference type="FunFam" id="3.90.1110.10:FF:000007">
    <property type="entry name" value="DNA-directed RNA polymerase subunit beta"/>
    <property type="match status" value="1"/>
</dbReference>
<dbReference type="CDD" id="cd00653">
    <property type="entry name" value="RNA_pol_B_RPB2"/>
    <property type="match status" value="1"/>
</dbReference>
<dbReference type="Gene3D" id="2.40.270.10">
    <property type="entry name" value="DNA-directed RNA polymerase, subunit 2, domain 6"/>
    <property type="match status" value="1"/>
</dbReference>
<feature type="domain" description="DNA-directed RNA polymerase I subunit RPA2" evidence="19">
    <location>
        <begin position="592"/>
        <end position="649"/>
    </location>
</feature>
<dbReference type="Gene3D" id="3.90.1110.10">
    <property type="entry name" value="RNA polymerase Rpb2, domain 2"/>
    <property type="match status" value="1"/>
</dbReference>
<evidence type="ECO:0000256" key="12">
    <source>
        <dbReference type="RuleBase" id="RU000434"/>
    </source>
</evidence>
<evidence type="ECO:0000259" key="19">
    <source>
        <dbReference type="Pfam" id="PF06883"/>
    </source>
</evidence>
<keyword evidence="21" id="KW-1185">Reference proteome</keyword>
<feature type="domain" description="RNA polymerase Rpb2" evidence="16">
    <location>
        <begin position="213"/>
        <end position="401"/>
    </location>
</feature>
<comment type="similarity">
    <text evidence="2 12">Belongs to the RNA polymerase beta chain family.</text>
</comment>
<dbReference type="PROSITE" id="PS01166">
    <property type="entry name" value="RNA_POL_BETA"/>
    <property type="match status" value="1"/>
</dbReference>
<organism evidence="20 21">
    <name type="scientific">Paramarasmius palmivorus</name>
    <dbReference type="NCBI Taxonomy" id="297713"/>
    <lineage>
        <taxon>Eukaryota</taxon>
        <taxon>Fungi</taxon>
        <taxon>Dikarya</taxon>
        <taxon>Basidiomycota</taxon>
        <taxon>Agaricomycotina</taxon>
        <taxon>Agaricomycetes</taxon>
        <taxon>Agaricomycetidae</taxon>
        <taxon>Agaricales</taxon>
        <taxon>Marasmiineae</taxon>
        <taxon>Marasmiaceae</taxon>
        <taxon>Paramarasmius</taxon>
    </lineage>
</organism>
<dbReference type="GO" id="GO:0008270">
    <property type="term" value="F:zinc ion binding"/>
    <property type="evidence" value="ECO:0007669"/>
    <property type="project" value="UniProtKB-KW"/>
</dbReference>
<dbReference type="Pfam" id="PF04560">
    <property type="entry name" value="RNA_pol_Rpb2_7"/>
    <property type="match status" value="1"/>
</dbReference>
<name>A0AAW0DEX1_9AGAR</name>
<keyword evidence="3 13" id="KW-0240">DNA-directed RNA polymerase</keyword>